<evidence type="ECO:0000256" key="2">
    <source>
        <dbReference type="ARBA" id="ARBA00023239"/>
    </source>
</evidence>
<feature type="compositionally biased region" description="Polar residues" evidence="3">
    <location>
        <begin position="1"/>
        <end position="28"/>
    </location>
</feature>
<dbReference type="Pfam" id="PF05426">
    <property type="entry name" value="Alginate_lyase"/>
    <property type="match status" value="1"/>
</dbReference>
<reference evidence="5 6" key="1">
    <citation type="submission" date="2017-05" db="EMBL/GenBank/DDBJ databases">
        <title>The Genome Sequence of Tsuchiyaea wingfieldii DSM 27421.</title>
        <authorList>
            <person name="Cuomo C."/>
            <person name="Passer A."/>
            <person name="Billmyre B."/>
            <person name="Heitman J."/>
        </authorList>
    </citation>
    <scope>NUCLEOTIDE SEQUENCE [LARGE SCALE GENOMIC DNA]</scope>
    <source>
        <strain evidence="5 6">DSM 27421</strain>
    </source>
</reference>
<dbReference type="InterPro" id="IPR008929">
    <property type="entry name" value="Chondroitin_lyas"/>
</dbReference>
<keyword evidence="6" id="KW-1185">Reference proteome</keyword>
<dbReference type="Proteomes" id="UP000322245">
    <property type="component" value="Unassembled WGS sequence"/>
</dbReference>
<accession>A0A5D3B993</accession>
<name>A0A5D3B993_9TREE</name>
<dbReference type="SUPFAM" id="SSF48230">
    <property type="entry name" value="Chondroitin AC/alginate lyase"/>
    <property type="match status" value="1"/>
</dbReference>
<gene>
    <name evidence="5" type="ORF">B9479_000529</name>
</gene>
<evidence type="ECO:0000313" key="6">
    <source>
        <dbReference type="Proteomes" id="UP000322245"/>
    </source>
</evidence>
<feature type="region of interest" description="Disordered" evidence="3">
    <location>
        <begin position="1"/>
        <end position="55"/>
    </location>
</feature>
<proteinExistence type="predicted"/>
<dbReference type="GO" id="GO:0042597">
    <property type="term" value="C:periplasmic space"/>
    <property type="evidence" value="ECO:0007669"/>
    <property type="project" value="InterPro"/>
</dbReference>
<dbReference type="GO" id="GO:0016829">
    <property type="term" value="F:lyase activity"/>
    <property type="evidence" value="ECO:0007669"/>
    <property type="project" value="UniProtKB-KW"/>
</dbReference>
<evidence type="ECO:0000259" key="4">
    <source>
        <dbReference type="Pfam" id="PF05426"/>
    </source>
</evidence>
<protein>
    <recommendedName>
        <fullName evidence="4">Alginate lyase domain-containing protein</fullName>
    </recommendedName>
</protein>
<comment type="caution">
    <text evidence="5">The sequence shown here is derived from an EMBL/GenBank/DDBJ whole genome shotgun (WGS) entry which is preliminary data.</text>
</comment>
<keyword evidence="1" id="KW-0732">Signal</keyword>
<dbReference type="Gene3D" id="1.50.10.100">
    <property type="entry name" value="Chondroitin AC/alginate lyase"/>
    <property type="match status" value="1"/>
</dbReference>
<evidence type="ECO:0000313" key="5">
    <source>
        <dbReference type="EMBL" id="TYJ58693.1"/>
    </source>
</evidence>
<dbReference type="AlphaFoldDB" id="A0A5D3B993"/>
<feature type="domain" description="Alginate lyase" evidence="4">
    <location>
        <begin position="129"/>
        <end position="418"/>
    </location>
</feature>
<evidence type="ECO:0000256" key="1">
    <source>
        <dbReference type="ARBA" id="ARBA00022729"/>
    </source>
</evidence>
<organism evidence="5 6">
    <name type="scientific">Cryptococcus floricola</name>
    <dbReference type="NCBI Taxonomy" id="2591691"/>
    <lineage>
        <taxon>Eukaryota</taxon>
        <taxon>Fungi</taxon>
        <taxon>Dikarya</taxon>
        <taxon>Basidiomycota</taxon>
        <taxon>Agaricomycotina</taxon>
        <taxon>Tremellomycetes</taxon>
        <taxon>Tremellales</taxon>
        <taxon>Cryptococcaceae</taxon>
        <taxon>Cryptococcus</taxon>
    </lineage>
</organism>
<sequence>MSTGAQSPSRTSPDPSVPSNVPQMTQADQRPGVSGTNPGAAPGEQSAGGVSASAVKTAQASADSLGEAGHSRKDVETGSAFGIQNYPNLFFAPDQVVNNDWFHSDEAAWPRMMCENWSKELWASAPWSVINKTVTPPSGDMRDYLSFAVYYWPDCSEAGNTTELADEEMWNTCKYVRRDGIFNPDIYLIQNPQALINVSNYVFLTALAYASTGNPEYSANLDYALHTFFVNEETKMNPNLNYAQTVRGPGYSKGKHTGVLDMTVIAKIISGVNVMKALKPAEWRQETEDGFLTWVTQQITWMETSELALEELAAPNNHATFAYNQLSALYAFVGNNDMAKQALEKFYNGVYLGQIWPDGDQYYESLRTRPYHYRAYNLLALVTNAEIGDFVGLEPSGWERKTNAGTGLREALEFAMQQDPEATEEDNQRKQLAPSVAAAIRKFGDPDGKYADFLYTIDPYYINQPWYALNVGITDSGIKWGILETTYGAIPAQPTRPVPSKTASQAAGAKRTWVPRGSGHMAGMVAPTDLPL</sequence>
<dbReference type="EMBL" id="NIDF01000003">
    <property type="protein sequence ID" value="TYJ58693.1"/>
    <property type="molecule type" value="Genomic_DNA"/>
</dbReference>
<evidence type="ECO:0000256" key="3">
    <source>
        <dbReference type="SAM" id="MobiDB-lite"/>
    </source>
</evidence>
<dbReference type="InterPro" id="IPR008397">
    <property type="entry name" value="Alginate_lyase_dom"/>
</dbReference>
<keyword evidence="2" id="KW-0456">Lyase</keyword>